<dbReference type="EMBL" id="BAAACF010000001">
    <property type="protein sequence ID" value="GAA0718692.1"/>
    <property type="molecule type" value="Genomic_DNA"/>
</dbReference>
<gene>
    <name evidence="5" type="ORF">GCM10008905_05780</name>
</gene>
<dbReference type="RefSeq" id="WP_343766410.1">
    <property type="nucleotide sequence ID" value="NZ_BAAACF010000001.1"/>
</dbReference>
<organism evidence="5 6">
    <name type="scientific">Clostridium malenominatum</name>
    <dbReference type="NCBI Taxonomy" id="1539"/>
    <lineage>
        <taxon>Bacteria</taxon>
        <taxon>Bacillati</taxon>
        <taxon>Bacillota</taxon>
        <taxon>Clostridia</taxon>
        <taxon>Eubacteriales</taxon>
        <taxon>Clostridiaceae</taxon>
        <taxon>Clostridium</taxon>
    </lineage>
</organism>
<evidence type="ECO:0000256" key="3">
    <source>
        <dbReference type="ARBA" id="ARBA00022777"/>
    </source>
</evidence>
<feature type="domain" description="SpoOB alpha-helical" evidence="4">
    <location>
        <begin position="3"/>
        <end position="56"/>
    </location>
</feature>
<dbReference type="InterPro" id="IPR016120">
    <property type="entry name" value="Sig_transdc_His_kin_SpoOB"/>
</dbReference>
<keyword evidence="1" id="KW-0597">Phosphoprotein</keyword>
<evidence type="ECO:0000256" key="1">
    <source>
        <dbReference type="ARBA" id="ARBA00022553"/>
    </source>
</evidence>
<name>A0ABP3TZ58_9CLOT</name>
<evidence type="ECO:0000259" key="4">
    <source>
        <dbReference type="Pfam" id="PF14689"/>
    </source>
</evidence>
<comment type="caution">
    <text evidence="5">The sequence shown here is derived from an EMBL/GenBank/DDBJ whole genome shotgun (WGS) entry which is preliminary data.</text>
</comment>
<dbReference type="SUPFAM" id="SSF55890">
    <property type="entry name" value="Sporulation response regulatory protein Spo0B"/>
    <property type="match status" value="1"/>
</dbReference>
<evidence type="ECO:0000256" key="2">
    <source>
        <dbReference type="ARBA" id="ARBA00022679"/>
    </source>
</evidence>
<keyword evidence="3" id="KW-0418">Kinase</keyword>
<reference evidence="6" key="1">
    <citation type="journal article" date="2019" name="Int. J. Syst. Evol. Microbiol.">
        <title>The Global Catalogue of Microorganisms (GCM) 10K type strain sequencing project: providing services to taxonomists for standard genome sequencing and annotation.</title>
        <authorList>
            <consortium name="The Broad Institute Genomics Platform"/>
            <consortium name="The Broad Institute Genome Sequencing Center for Infectious Disease"/>
            <person name="Wu L."/>
            <person name="Ma J."/>
        </authorList>
    </citation>
    <scope>NUCLEOTIDE SEQUENCE [LARGE SCALE GENOMIC DNA]</scope>
    <source>
        <strain evidence="6">JCM 1405</strain>
    </source>
</reference>
<evidence type="ECO:0000313" key="5">
    <source>
        <dbReference type="EMBL" id="GAA0718692.1"/>
    </source>
</evidence>
<accession>A0ABP3TZ58</accession>
<protein>
    <recommendedName>
        <fullName evidence="4">SpoOB alpha-helical domain-containing protein</fullName>
    </recommendedName>
</protein>
<dbReference type="Gene3D" id="1.10.287.130">
    <property type="match status" value="1"/>
</dbReference>
<dbReference type="Proteomes" id="UP001500339">
    <property type="component" value="Unassembled WGS sequence"/>
</dbReference>
<dbReference type="Pfam" id="PF14689">
    <property type="entry name" value="SPOB_a"/>
    <property type="match status" value="1"/>
</dbReference>
<proteinExistence type="predicted"/>
<keyword evidence="6" id="KW-1185">Reference proteome</keyword>
<dbReference type="InterPro" id="IPR039506">
    <property type="entry name" value="SPOB_a"/>
</dbReference>
<sequence length="180" mass="21614">MGEFEKTIEVLRKQRHDFMNDLQIIYGYLQVNKENEAKKFIDKLSIHNEVISELYNLGDSLLAYNLEKNIIRMFRKDIGITVNIEISKFKKRLLHSEKDKKINLVNNIFNEIEEKEHKNIHIYIFEDKLGESLFISNNEELTDEINWMESWDKLNIEIEDISVYRCIYGDNIAYRIIFCK</sequence>
<keyword evidence="2" id="KW-0808">Transferase</keyword>
<evidence type="ECO:0000313" key="6">
    <source>
        <dbReference type="Proteomes" id="UP001500339"/>
    </source>
</evidence>